<sequence length="952" mass="109665">MLILFDEGASGSMIKGDIVQEFLEEFGIEQNVEYMTGAGALACNKRIPLQVTFDEFGGATRINHEFDVDPNPEGIGYDMIIGRDLLNKLGIDLRHSDKTIKWNDVLVPMKSFSDIWEAKHPTRQEMRATFLRSVEPKATREETERVTKILDSNYEKANLEEVVQNATSLNREQKQKLLKTLKKFESLFDGTLGQWKTDPVKIELKDGAKPVNARWYPVPKINKETFKKELMRLVEIGVLEVVHESEWGTPVFIIPKKEGTVRFVTDFQKVNGQVVRKPFPIPRIADTLQNIEGFTFASALDLNMGYYTIPLAECSKDITTIVTEFGKFRYNCSPMGMVVSGDVFQSKIYDLIGDIEGVRTYIDDILCIGTGTFDEHLLQLEEIFQRFENAGLKVNAPKCSFGLQEIPYLGYIISKDGLRPDPKKVQGIVDLHKPQTAKEMKSLIGMIQFYRDMWRRRSHILSPLIDAAAGKKGKMKITWTEEMDDAFIQLKQMVTEEVFLTYPDWIYEATLSESQRVMRCRLLLEEFGPNIIHIAGVDNIVADTLSRLKSNNVEEDEIESTDTKVQELFANRRVRSIQADFPLEKKLLHEEQQKELKKRNSKIKKLLDEKDSGYKLKELDGFELIMYENKVYVPETLRESTLNWYHYYLNHPGGDRLGNTIKETCYWKGLSNQAKDFVKTCGVCQQYKNKRRYGLIPAKTIKELVPWRTVHVDLIGPYSVTAKQIQPGGEVKEVELKLTCMTMLDPATGWFEIAQVPYYSIDEVKEDKDDFIDKTSARISLIFEQTWLSRYPRPEEVVSKTYQSGELQNMIQTKQLDSYEFDYIDPWGPILSSVAWAIRASYHSLQATPAQLVFGRDMMFNLSKAIDWKAITERKRQQIARNNERENAACISHVYQVGDRVLKKTNRILRKFSKKKSDPYQILAIHNNGTVTIQKGVTQDRVSIRRIEPYNE</sequence>
<keyword evidence="2" id="KW-0548">Nucleotidyltransferase</keyword>
<name>A0AAD3DBE5_9STRA</name>
<organism evidence="6 7">
    <name type="scientific">Chaetoceros tenuissimus</name>
    <dbReference type="NCBI Taxonomy" id="426638"/>
    <lineage>
        <taxon>Eukaryota</taxon>
        <taxon>Sar</taxon>
        <taxon>Stramenopiles</taxon>
        <taxon>Ochrophyta</taxon>
        <taxon>Bacillariophyta</taxon>
        <taxon>Coscinodiscophyceae</taxon>
        <taxon>Chaetocerotophycidae</taxon>
        <taxon>Chaetocerotales</taxon>
        <taxon>Chaetocerotaceae</taxon>
        <taxon>Chaetoceros</taxon>
    </lineage>
</organism>
<dbReference type="Gene3D" id="3.10.10.10">
    <property type="entry name" value="HIV Type 1 Reverse Transcriptase, subunit A, domain 1"/>
    <property type="match status" value="1"/>
</dbReference>
<dbReference type="InterPro" id="IPR000477">
    <property type="entry name" value="RT_dom"/>
</dbReference>
<keyword evidence="1" id="KW-0808">Transferase</keyword>
<proteinExistence type="predicted"/>
<dbReference type="Proteomes" id="UP001054902">
    <property type="component" value="Unassembled WGS sequence"/>
</dbReference>
<evidence type="ECO:0000256" key="3">
    <source>
        <dbReference type="ARBA" id="ARBA00022722"/>
    </source>
</evidence>
<evidence type="ECO:0000256" key="4">
    <source>
        <dbReference type="ARBA" id="ARBA00022759"/>
    </source>
</evidence>
<keyword evidence="4" id="KW-0255">Endonuclease</keyword>
<evidence type="ECO:0000256" key="1">
    <source>
        <dbReference type="ARBA" id="ARBA00022679"/>
    </source>
</evidence>
<dbReference type="EMBL" id="BLLK01000068">
    <property type="protein sequence ID" value="GFH59504.1"/>
    <property type="molecule type" value="Genomic_DNA"/>
</dbReference>
<dbReference type="InterPro" id="IPR021109">
    <property type="entry name" value="Peptidase_aspartic_dom_sf"/>
</dbReference>
<reference evidence="6 7" key="1">
    <citation type="journal article" date="2021" name="Sci. Rep.">
        <title>The genome of the diatom Chaetoceros tenuissimus carries an ancient integrated fragment of an extant virus.</title>
        <authorList>
            <person name="Hongo Y."/>
            <person name="Kimura K."/>
            <person name="Takaki Y."/>
            <person name="Yoshida Y."/>
            <person name="Baba S."/>
            <person name="Kobayashi G."/>
            <person name="Nagasaki K."/>
            <person name="Hano T."/>
            <person name="Tomaru Y."/>
        </authorList>
    </citation>
    <scope>NUCLEOTIDE SEQUENCE [LARGE SCALE GENOMIC DNA]</scope>
    <source>
        <strain evidence="6 7">NIES-3715</strain>
    </source>
</reference>
<dbReference type="InterPro" id="IPR050951">
    <property type="entry name" value="Retrovirus_Pol_polyprotein"/>
</dbReference>
<dbReference type="GO" id="GO:0016779">
    <property type="term" value="F:nucleotidyltransferase activity"/>
    <property type="evidence" value="ECO:0007669"/>
    <property type="project" value="UniProtKB-KW"/>
</dbReference>
<dbReference type="AlphaFoldDB" id="A0AAD3DBE5"/>
<feature type="domain" description="Reverse transcriptase" evidence="5">
    <location>
        <begin position="235"/>
        <end position="413"/>
    </location>
</feature>
<keyword evidence="7" id="KW-1185">Reference proteome</keyword>
<dbReference type="InterPro" id="IPR043128">
    <property type="entry name" value="Rev_trsase/Diguanyl_cyclase"/>
</dbReference>
<keyword evidence="4" id="KW-0378">Hydrolase</keyword>
<evidence type="ECO:0000259" key="5">
    <source>
        <dbReference type="PROSITE" id="PS50878"/>
    </source>
</evidence>
<protein>
    <recommendedName>
        <fullName evidence="5">Reverse transcriptase domain-containing protein</fullName>
    </recommendedName>
</protein>
<dbReference type="CDD" id="cd01647">
    <property type="entry name" value="RT_LTR"/>
    <property type="match status" value="1"/>
</dbReference>
<dbReference type="InterPro" id="IPR041588">
    <property type="entry name" value="Integrase_H2C2"/>
</dbReference>
<dbReference type="PANTHER" id="PTHR37984">
    <property type="entry name" value="PROTEIN CBG26694"/>
    <property type="match status" value="1"/>
</dbReference>
<gene>
    <name evidence="6" type="ORF">CTEN210_15980</name>
</gene>
<dbReference type="Pfam" id="PF17921">
    <property type="entry name" value="Integrase_H2C2"/>
    <property type="match status" value="1"/>
</dbReference>
<dbReference type="Gene3D" id="3.30.70.270">
    <property type="match status" value="2"/>
</dbReference>
<evidence type="ECO:0000256" key="2">
    <source>
        <dbReference type="ARBA" id="ARBA00022695"/>
    </source>
</evidence>
<evidence type="ECO:0000313" key="6">
    <source>
        <dbReference type="EMBL" id="GFH59504.1"/>
    </source>
</evidence>
<comment type="caution">
    <text evidence="6">The sequence shown here is derived from an EMBL/GenBank/DDBJ whole genome shotgun (WGS) entry which is preliminary data.</text>
</comment>
<evidence type="ECO:0000313" key="7">
    <source>
        <dbReference type="Proteomes" id="UP001054902"/>
    </source>
</evidence>
<accession>A0AAD3DBE5</accession>
<dbReference type="InterPro" id="IPR043502">
    <property type="entry name" value="DNA/RNA_pol_sf"/>
</dbReference>
<dbReference type="GO" id="GO:0004519">
    <property type="term" value="F:endonuclease activity"/>
    <property type="evidence" value="ECO:0007669"/>
    <property type="project" value="UniProtKB-KW"/>
</dbReference>
<dbReference type="Pfam" id="PF00078">
    <property type="entry name" value="RVT_1"/>
    <property type="match status" value="1"/>
</dbReference>
<dbReference type="Gene3D" id="1.10.340.70">
    <property type="match status" value="1"/>
</dbReference>
<dbReference type="Gene3D" id="2.40.70.10">
    <property type="entry name" value="Acid Proteases"/>
    <property type="match status" value="1"/>
</dbReference>
<dbReference type="SUPFAM" id="SSF56672">
    <property type="entry name" value="DNA/RNA polymerases"/>
    <property type="match status" value="1"/>
</dbReference>
<keyword evidence="3" id="KW-0540">Nuclease</keyword>
<dbReference type="PANTHER" id="PTHR37984:SF5">
    <property type="entry name" value="PROTEIN NYNRIN-LIKE"/>
    <property type="match status" value="1"/>
</dbReference>
<dbReference type="PROSITE" id="PS50878">
    <property type="entry name" value="RT_POL"/>
    <property type="match status" value="1"/>
</dbReference>